<name>A0A1Q5TM68_9EURO</name>
<feature type="region of interest" description="Disordered" evidence="1">
    <location>
        <begin position="232"/>
        <end position="254"/>
    </location>
</feature>
<dbReference type="Proteomes" id="UP000186955">
    <property type="component" value="Unassembled WGS sequence"/>
</dbReference>
<evidence type="ECO:0000256" key="1">
    <source>
        <dbReference type="SAM" id="MobiDB-lite"/>
    </source>
</evidence>
<keyword evidence="3" id="KW-1185">Reference proteome</keyword>
<proteinExistence type="predicted"/>
<reference evidence="2 3" key="1">
    <citation type="submission" date="2016-10" db="EMBL/GenBank/DDBJ databases">
        <title>Genome sequence of the ascomycete fungus Penicillium subrubescens.</title>
        <authorList>
            <person name="De Vries R.P."/>
            <person name="Peng M."/>
            <person name="Dilokpimol A."/>
            <person name="Hilden K."/>
            <person name="Makela M.R."/>
            <person name="Grigoriev I."/>
            <person name="Riley R."/>
            <person name="Granchi Z."/>
        </authorList>
    </citation>
    <scope>NUCLEOTIDE SEQUENCE [LARGE SCALE GENOMIC DNA]</scope>
    <source>
        <strain evidence="2 3">CBS 132785</strain>
    </source>
</reference>
<sequence>MRLMEGLCGAPCDQAPTPPSSFSRILGIWIPNNAFLIWQPVIIRTSGRHYSRTGRKAKKLWAVAMTHLPRETILPLKVRPDTLLGYKAAQVHGLLKDNGIETGDVDCKQGCLVYGAAALDTELADQFWDIGFQDVDDTDDQGLTALIKLRYSTDHSRTTPFGHLEMASWLIDKGTDTALCPIIYDFLALHLLGATLGWSIAEWAESSSQLTSSYEAVHWCVRMHEVLSKKKPLSEEEKNENREIGLIFEPESEE</sequence>
<gene>
    <name evidence="2" type="ORF">PENSUB_7320</name>
</gene>
<dbReference type="EMBL" id="MNBE01000639">
    <property type="protein sequence ID" value="OKP01330.1"/>
    <property type="molecule type" value="Genomic_DNA"/>
</dbReference>
<comment type="caution">
    <text evidence="2">The sequence shown here is derived from an EMBL/GenBank/DDBJ whole genome shotgun (WGS) entry which is preliminary data.</text>
</comment>
<evidence type="ECO:0000313" key="3">
    <source>
        <dbReference type="Proteomes" id="UP000186955"/>
    </source>
</evidence>
<accession>A0A1Q5TM68</accession>
<evidence type="ECO:0000313" key="2">
    <source>
        <dbReference type="EMBL" id="OKP01330.1"/>
    </source>
</evidence>
<protein>
    <submittedName>
        <fullName evidence="2">Uncharacterized protein</fullName>
    </submittedName>
</protein>
<feature type="compositionally biased region" description="Basic and acidic residues" evidence="1">
    <location>
        <begin position="232"/>
        <end position="243"/>
    </location>
</feature>
<dbReference type="AlphaFoldDB" id="A0A1Q5TM68"/>
<organism evidence="2 3">
    <name type="scientific">Penicillium subrubescens</name>
    <dbReference type="NCBI Taxonomy" id="1316194"/>
    <lineage>
        <taxon>Eukaryota</taxon>
        <taxon>Fungi</taxon>
        <taxon>Dikarya</taxon>
        <taxon>Ascomycota</taxon>
        <taxon>Pezizomycotina</taxon>
        <taxon>Eurotiomycetes</taxon>
        <taxon>Eurotiomycetidae</taxon>
        <taxon>Eurotiales</taxon>
        <taxon>Aspergillaceae</taxon>
        <taxon>Penicillium</taxon>
    </lineage>
</organism>